<dbReference type="AlphaFoldDB" id="A0A225WBE2"/>
<evidence type="ECO:0000313" key="2">
    <source>
        <dbReference type="Proteomes" id="UP000198211"/>
    </source>
</evidence>
<dbReference type="Gene3D" id="1.25.40.20">
    <property type="entry name" value="Ankyrin repeat-containing domain"/>
    <property type="match status" value="1"/>
</dbReference>
<accession>A0A225WBE2</accession>
<dbReference type="PANTHER" id="PTHR46586">
    <property type="entry name" value="ANKYRIN REPEAT-CONTAINING PROTEIN"/>
    <property type="match status" value="1"/>
</dbReference>
<keyword evidence="2" id="KW-1185">Reference proteome</keyword>
<organism evidence="1 2">
    <name type="scientific">Phytophthora megakarya</name>
    <dbReference type="NCBI Taxonomy" id="4795"/>
    <lineage>
        <taxon>Eukaryota</taxon>
        <taxon>Sar</taxon>
        <taxon>Stramenopiles</taxon>
        <taxon>Oomycota</taxon>
        <taxon>Peronosporomycetes</taxon>
        <taxon>Peronosporales</taxon>
        <taxon>Peronosporaceae</taxon>
        <taxon>Phytophthora</taxon>
    </lineage>
</organism>
<reference evidence="2" key="1">
    <citation type="submission" date="2017-03" db="EMBL/GenBank/DDBJ databases">
        <title>Phytopthora megakarya and P. palmivora, two closely related causual agents of cacao black pod achieved similar genome size and gene model numbers by different mechanisms.</title>
        <authorList>
            <person name="Ali S."/>
            <person name="Shao J."/>
            <person name="Larry D.J."/>
            <person name="Kronmiller B."/>
            <person name="Shen D."/>
            <person name="Strem M.D."/>
            <person name="Melnick R.L."/>
            <person name="Guiltinan M.J."/>
            <person name="Tyler B.M."/>
            <person name="Meinhardt L.W."/>
            <person name="Bailey B.A."/>
        </authorList>
    </citation>
    <scope>NUCLEOTIDE SEQUENCE [LARGE SCALE GENOMIC DNA]</scope>
    <source>
        <strain evidence="2">zdho120</strain>
    </source>
</reference>
<dbReference type="InterPro" id="IPR002110">
    <property type="entry name" value="Ankyrin_rpt"/>
</dbReference>
<dbReference type="EMBL" id="NBNE01001227">
    <property type="protein sequence ID" value="OWZ14945.1"/>
    <property type="molecule type" value="Genomic_DNA"/>
</dbReference>
<gene>
    <name evidence="1" type="ORF">PHMEG_00011494</name>
</gene>
<sequence>MAAETPHWTISTSDEVGNDFLSVAAAGGHLPILPLLSKRWAVNSQVQLEHGLVIAIPNGRLPADYPYPARIASVCAIKLEKLSSMESWISCSIFTTFVRLLIKWLHTNRTEGCTRKAMSGAAAQGHLEVFQWLQVNTTAACTTQAMDLAAGRGHLKMLHWLHIHRSEGCTDKAIDDALELSRLPICRGLVTVSLN</sequence>
<proteinExistence type="predicted"/>
<dbReference type="PANTHER" id="PTHR46586:SF3">
    <property type="entry name" value="ANKYRIN REPEAT-CONTAINING PROTEIN"/>
    <property type="match status" value="1"/>
</dbReference>
<protein>
    <submittedName>
        <fullName evidence="1">Uncharacterized protein</fullName>
    </submittedName>
</protein>
<dbReference type="SUPFAM" id="SSF48403">
    <property type="entry name" value="Ankyrin repeat"/>
    <property type="match status" value="1"/>
</dbReference>
<dbReference type="InterPro" id="IPR052050">
    <property type="entry name" value="SecEffector_AnkRepeat"/>
</dbReference>
<comment type="caution">
    <text evidence="1">The sequence shown here is derived from an EMBL/GenBank/DDBJ whole genome shotgun (WGS) entry which is preliminary data.</text>
</comment>
<dbReference type="OrthoDB" id="91001at2759"/>
<dbReference type="Proteomes" id="UP000198211">
    <property type="component" value="Unassembled WGS sequence"/>
</dbReference>
<dbReference type="Pfam" id="PF13637">
    <property type="entry name" value="Ank_4"/>
    <property type="match status" value="1"/>
</dbReference>
<name>A0A225WBE2_9STRA</name>
<evidence type="ECO:0000313" key="1">
    <source>
        <dbReference type="EMBL" id="OWZ14945.1"/>
    </source>
</evidence>
<dbReference type="InterPro" id="IPR036770">
    <property type="entry name" value="Ankyrin_rpt-contain_sf"/>
</dbReference>